<reference evidence="1" key="1">
    <citation type="submission" date="2014-11" db="EMBL/GenBank/DDBJ databases">
        <authorList>
            <person name="Amaro Gonzalez C."/>
        </authorList>
    </citation>
    <scope>NUCLEOTIDE SEQUENCE</scope>
</reference>
<reference evidence="1" key="2">
    <citation type="journal article" date="2015" name="Fish Shellfish Immunol.">
        <title>Early steps in the European eel (Anguilla anguilla)-Vibrio vulnificus interaction in the gills: Role of the RtxA13 toxin.</title>
        <authorList>
            <person name="Callol A."/>
            <person name="Pajuelo D."/>
            <person name="Ebbesson L."/>
            <person name="Teles M."/>
            <person name="MacKenzie S."/>
            <person name="Amaro C."/>
        </authorList>
    </citation>
    <scope>NUCLEOTIDE SEQUENCE</scope>
</reference>
<protein>
    <submittedName>
        <fullName evidence="1">Uncharacterized protein</fullName>
    </submittedName>
</protein>
<accession>A0A0E9RWL1</accession>
<sequence>MHSGFVKMYQTVDFDTPNDLTKIRATDSKCKCHTKNQL</sequence>
<dbReference type="AlphaFoldDB" id="A0A0E9RWL1"/>
<name>A0A0E9RWL1_ANGAN</name>
<proteinExistence type="predicted"/>
<dbReference type="EMBL" id="GBXM01075051">
    <property type="protein sequence ID" value="JAH33526.1"/>
    <property type="molecule type" value="Transcribed_RNA"/>
</dbReference>
<evidence type="ECO:0000313" key="1">
    <source>
        <dbReference type="EMBL" id="JAH33526.1"/>
    </source>
</evidence>
<organism evidence="1">
    <name type="scientific">Anguilla anguilla</name>
    <name type="common">European freshwater eel</name>
    <name type="synonym">Muraena anguilla</name>
    <dbReference type="NCBI Taxonomy" id="7936"/>
    <lineage>
        <taxon>Eukaryota</taxon>
        <taxon>Metazoa</taxon>
        <taxon>Chordata</taxon>
        <taxon>Craniata</taxon>
        <taxon>Vertebrata</taxon>
        <taxon>Euteleostomi</taxon>
        <taxon>Actinopterygii</taxon>
        <taxon>Neopterygii</taxon>
        <taxon>Teleostei</taxon>
        <taxon>Anguilliformes</taxon>
        <taxon>Anguillidae</taxon>
        <taxon>Anguilla</taxon>
    </lineage>
</organism>